<dbReference type="Pfam" id="PF07110">
    <property type="entry name" value="EthD"/>
    <property type="match status" value="1"/>
</dbReference>
<protein>
    <recommendedName>
        <fullName evidence="3">EthD domain-containing protein</fullName>
    </recommendedName>
</protein>
<evidence type="ECO:0000313" key="5">
    <source>
        <dbReference type="Proteomes" id="UP001152607"/>
    </source>
</evidence>
<dbReference type="InterPro" id="IPR009799">
    <property type="entry name" value="EthD_dom"/>
</dbReference>
<comment type="caution">
    <text evidence="4">The sequence shown here is derived from an EMBL/GenBank/DDBJ whole genome shotgun (WGS) entry which is preliminary data.</text>
</comment>
<gene>
    <name evidence="4" type="ORF">PDIGIT_LOCUS13508</name>
</gene>
<feature type="domain" description="EthD" evidence="3">
    <location>
        <begin position="34"/>
        <end position="131"/>
    </location>
</feature>
<sequence length="160" mass="18536">MISFTQFVLLLLLRSKKHISSSMVYSILLLVTRKPGMSWPDFKHHWETQHVPLIKRFVGDDFPLSHTRHYFERNNDDKPNVTYGNPHGVDFDALAILTFSDRDHHARFSEKLSNQETHELHIADLEKFIDLGRFKQVMIEGTEATGRDGGMVGWRFVGSV</sequence>
<dbReference type="SUPFAM" id="SSF54909">
    <property type="entry name" value="Dimeric alpha+beta barrel"/>
    <property type="match status" value="1"/>
</dbReference>
<name>A0A9W4USI6_9PLEO</name>
<reference evidence="4" key="1">
    <citation type="submission" date="2023-01" db="EMBL/GenBank/DDBJ databases">
        <authorList>
            <person name="Van Ghelder C."/>
            <person name="Rancurel C."/>
        </authorList>
    </citation>
    <scope>NUCLEOTIDE SEQUENCE</scope>
    <source>
        <strain evidence="4">CNCM I-4278</strain>
    </source>
</reference>
<feature type="signal peptide" evidence="2">
    <location>
        <begin position="1"/>
        <end position="21"/>
    </location>
</feature>
<feature type="chain" id="PRO_5040751155" description="EthD domain-containing protein" evidence="2">
    <location>
        <begin position="22"/>
        <end position="160"/>
    </location>
</feature>
<dbReference type="Gene3D" id="3.30.70.100">
    <property type="match status" value="1"/>
</dbReference>
<organism evidence="4 5">
    <name type="scientific">Periconia digitata</name>
    <dbReference type="NCBI Taxonomy" id="1303443"/>
    <lineage>
        <taxon>Eukaryota</taxon>
        <taxon>Fungi</taxon>
        <taxon>Dikarya</taxon>
        <taxon>Ascomycota</taxon>
        <taxon>Pezizomycotina</taxon>
        <taxon>Dothideomycetes</taxon>
        <taxon>Pleosporomycetidae</taxon>
        <taxon>Pleosporales</taxon>
        <taxon>Massarineae</taxon>
        <taxon>Periconiaceae</taxon>
        <taxon>Periconia</taxon>
    </lineage>
</organism>
<proteinExistence type="inferred from homology"/>
<dbReference type="InterPro" id="IPR011008">
    <property type="entry name" value="Dimeric_a/b-barrel"/>
</dbReference>
<dbReference type="Proteomes" id="UP001152607">
    <property type="component" value="Unassembled WGS sequence"/>
</dbReference>
<evidence type="ECO:0000256" key="2">
    <source>
        <dbReference type="SAM" id="SignalP"/>
    </source>
</evidence>
<dbReference type="AlphaFoldDB" id="A0A9W4USI6"/>
<evidence type="ECO:0000313" key="4">
    <source>
        <dbReference type="EMBL" id="CAI6340332.1"/>
    </source>
</evidence>
<dbReference type="OrthoDB" id="2519291at2759"/>
<keyword evidence="5" id="KW-1185">Reference proteome</keyword>
<dbReference type="GO" id="GO:0016491">
    <property type="term" value="F:oxidoreductase activity"/>
    <property type="evidence" value="ECO:0007669"/>
    <property type="project" value="InterPro"/>
</dbReference>
<dbReference type="EMBL" id="CAOQHR010000010">
    <property type="protein sequence ID" value="CAI6340332.1"/>
    <property type="molecule type" value="Genomic_DNA"/>
</dbReference>
<comment type="similarity">
    <text evidence="1">Belongs to the tpcK family.</text>
</comment>
<keyword evidence="2" id="KW-0732">Signal</keyword>
<accession>A0A9W4USI6</accession>
<evidence type="ECO:0000259" key="3">
    <source>
        <dbReference type="Pfam" id="PF07110"/>
    </source>
</evidence>
<evidence type="ECO:0000256" key="1">
    <source>
        <dbReference type="ARBA" id="ARBA00005986"/>
    </source>
</evidence>